<dbReference type="PANTHER" id="PTHR11616">
    <property type="entry name" value="SODIUM/CHLORIDE DEPENDENT TRANSPORTER"/>
    <property type="match status" value="1"/>
</dbReference>
<keyword evidence="5 10" id="KW-0769">Symport</keyword>
<evidence type="ECO:0000256" key="1">
    <source>
        <dbReference type="ARBA" id="ARBA00004141"/>
    </source>
</evidence>
<dbReference type="Pfam" id="PF00209">
    <property type="entry name" value="SNF"/>
    <property type="match status" value="1"/>
</dbReference>
<organism evidence="12 13">
    <name type="scientific">Artemia franciscana</name>
    <name type="common">Brine shrimp</name>
    <name type="synonym">Artemia sanfranciscana</name>
    <dbReference type="NCBI Taxonomy" id="6661"/>
    <lineage>
        <taxon>Eukaryota</taxon>
        <taxon>Metazoa</taxon>
        <taxon>Ecdysozoa</taxon>
        <taxon>Arthropoda</taxon>
        <taxon>Crustacea</taxon>
        <taxon>Branchiopoda</taxon>
        <taxon>Anostraca</taxon>
        <taxon>Artemiidae</taxon>
        <taxon>Artemia</taxon>
    </lineage>
</organism>
<feature type="transmembrane region" description="Helical" evidence="11">
    <location>
        <begin position="30"/>
        <end position="48"/>
    </location>
</feature>
<dbReference type="InterPro" id="IPR037272">
    <property type="entry name" value="SNS_sf"/>
</dbReference>
<evidence type="ECO:0000256" key="6">
    <source>
        <dbReference type="ARBA" id="ARBA00022989"/>
    </source>
</evidence>
<keyword evidence="7 11" id="KW-0472">Membrane</keyword>
<dbReference type="NCBIfam" id="NF037979">
    <property type="entry name" value="Na_transp"/>
    <property type="match status" value="1"/>
</dbReference>
<feature type="binding site" evidence="8">
    <location>
        <position position="277"/>
    </location>
    <ligand>
        <name>Na(+)</name>
        <dbReference type="ChEBI" id="CHEBI:29101"/>
        <label>1</label>
    </ligand>
</feature>
<dbReference type="AlphaFoldDB" id="A0AA88LHU6"/>
<evidence type="ECO:0000256" key="2">
    <source>
        <dbReference type="ARBA" id="ARBA00006459"/>
    </source>
</evidence>
<protein>
    <recommendedName>
        <fullName evidence="10">Transporter</fullName>
    </recommendedName>
</protein>
<dbReference type="PANTHER" id="PTHR11616:SF325">
    <property type="entry name" value="TRANSPORTER"/>
    <property type="match status" value="1"/>
</dbReference>
<name>A0AA88LHU6_ARTSF</name>
<evidence type="ECO:0000256" key="3">
    <source>
        <dbReference type="ARBA" id="ARBA00022448"/>
    </source>
</evidence>
<dbReference type="PROSITE" id="PS00754">
    <property type="entry name" value="NA_NEUROTRAN_SYMP_2"/>
    <property type="match status" value="1"/>
</dbReference>
<keyword evidence="3 10" id="KW-0813">Transport</keyword>
<dbReference type="SUPFAM" id="SSF161070">
    <property type="entry name" value="SNF-like"/>
    <property type="match status" value="1"/>
</dbReference>
<evidence type="ECO:0000256" key="9">
    <source>
        <dbReference type="PIRSR" id="PIRSR600175-2"/>
    </source>
</evidence>
<dbReference type="PRINTS" id="PR00176">
    <property type="entry name" value="NANEUSMPORT"/>
</dbReference>
<reference evidence="12" key="1">
    <citation type="submission" date="2023-07" db="EMBL/GenBank/DDBJ databases">
        <title>Chromosome-level genome assembly of Artemia franciscana.</title>
        <authorList>
            <person name="Jo E."/>
        </authorList>
    </citation>
    <scope>NUCLEOTIDE SEQUENCE</scope>
    <source>
        <tissue evidence="12">Whole body</tissue>
    </source>
</reference>
<keyword evidence="4 10" id="KW-0812">Transmembrane</keyword>
<feature type="transmembrane region" description="Helical" evidence="11">
    <location>
        <begin position="60"/>
        <end position="81"/>
    </location>
</feature>
<feature type="non-terminal residue" evidence="12">
    <location>
        <position position="1"/>
    </location>
</feature>
<feature type="transmembrane region" description="Helical" evidence="11">
    <location>
        <begin position="482"/>
        <end position="501"/>
    </location>
</feature>
<feature type="transmembrane region" description="Helical" evidence="11">
    <location>
        <begin position="303"/>
        <end position="328"/>
    </location>
</feature>
<dbReference type="InterPro" id="IPR000175">
    <property type="entry name" value="Na/ntran_symport"/>
</dbReference>
<evidence type="ECO:0000256" key="7">
    <source>
        <dbReference type="ARBA" id="ARBA00023136"/>
    </source>
</evidence>
<feature type="transmembrane region" description="Helical" evidence="11">
    <location>
        <begin position="102"/>
        <end position="129"/>
    </location>
</feature>
<sequence>QLNQTPFVRLEKMSEKRIQPRGEWSNKIEFILSTMGFCIGLGNVWRFPYLCYKNGGGAFLVPYLICLLCGGVPIFFLEVALGQYTAQGGISAWRICPIFQGIGLSTTIICCLANLYYIVVIAWAIHYLFASFSWELPWGSCNNSWNTEACTTFAGGENSTLLEGKLAKDATLEYWERNVLQVTSGIDEPGGIQWELAGTLFIAWLICIACIFKGVKSTGKAVYVTATFPYLMLTILLIRGLTLEGASKGLVFYLKPDFSRIFETQVWIDAGTQIFFSYAVALGTMIALGSYNKYHNNFFKQCIWISVLNSSTSLYSGLAIFSVLGFMAHEQGVDVGQVAESGPGLIFIAYPKAITQMPLPALWSILFFIMVLLLGTASHFVAVEGFITAVVDIFPDQLRRGNRRFWFMIGTCVFSFTVGLTMVTRGGIYVFQIFDYYSASGFVLLWISLFEALAIGWGYGADQFVKNVQHMIGYKISPWLKLCWKYFTPTLMMVLLFGFVINYKPLKYNNVYEYPLWGHAIGWTIAFASVIMIPSYALYALFTTNGSLKERLTFLLTPQLILRDEAFDEELNIPLNDTIKV</sequence>
<comment type="subcellular location">
    <subcellularLocation>
        <location evidence="1">Membrane</location>
        <topology evidence="1">Multi-pass membrane protein</topology>
    </subcellularLocation>
</comment>
<feature type="binding site" evidence="8">
    <location>
        <position position="36"/>
    </location>
    <ligand>
        <name>Na(+)</name>
        <dbReference type="ChEBI" id="CHEBI:29101"/>
        <label>1</label>
    </ligand>
</feature>
<evidence type="ECO:0000256" key="10">
    <source>
        <dbReference type="RuleBase" id="RU003732"/>
    </source>
</evidence>
<keyword evidence="8" id="KW-0915">Sodium</keyword>
<dbReference type="CDD" id="cd11496">
    <property type="entry name" value="SLC6sbd-TauT-like"/>
    <property type="match status" value="1"/>
</dbReference>
<evidence type="ECO:0000256" key="4">
    <source>
        <dbReference type="ARBA" id="ARBA00022692"/>
    </source>
</evidence>
<feature type="transmembrane region" description="Helical" evidence="11">
    <location>
        <begin position="521"/>
        <end position="542"/>
    </location>
</feature>
<feature type="transmembrane region" description="Helical" evidence="11">
    <location>
        <begin position="437"/>
        <end position="461"/>
    </location>
</feature>
<evidence type="ECO:0000256" key="5">
    <source>
        <dbReference type="ARBA" id="ARBA00022847"/>
    </source>
</evidence>
<dbReference type="PROSITE" id="PS50267">
    <property type="entry name" value="NA_NEUROTRAN_SYMP_3"/>
    <property type="match status" value="1"/>
</dbReference>
<feature type="binding site" evidence="8">
    <location>
        <position position="374"/>
    </location>
    <ligand>
        <name>Na(+)</name>
        <dbReference type="ChEBI" id="CHEBI:29101"/>
        <label>1</label>
    </ligand>
</feature>
<dbReference type="GO" id="GO:0005332">
    <property type="term" value="F:gamma-aminobutyric acid:sodium:chloride symporter activity"/>
    <property type="evidence" value="ECO:0007669"/>
    <property type="project" value="TreeGrafter"/>
</dbReference>
<feature type="transmembrane region" description="Helical" evidence="11">
    <location>
        <begin position="361"/>
        <end position="394"/>
    </location>
</feature>
<comment type="similarity">
    <text evidence="2 10">Belongs to the sodium:neurotransmitter symporter (SNF) (TC 2.A.22) family.</text>
</comment>
<dbReference type="EMBL" id="JAVRJZ010000003">
    <property type="protein sequence ID" value="KAK2724496.1"/>
    <property type="molecule type" value="Genomic_DNA"/>
</dbReference>
<dbReference type="GO" id="GO:0005886">
    <property type="term" value="C:plasma membrane"/>
    <property type="evidence" value="ECO:0007669"/>
    <property type="project" value="TreeGrafter"/>
</dbReference>
<keyword evidence="13" id="KW-1185">Reference proteome</keyword>
<dbReference type="PROSITE" id="PS00610">
    <property type="entry name" value="NA_NEUROTRAN_SYMP_1"/>
    <property type="match status" value="1"/>
</dbReference>
<proteinExistence type="inferred from homology"/>
<accession>A0AA88LHU6</accession>
<comment type="caution">
    <text evidence="12">The sequence shown here is derived from an EMBL/GenBank/DDBJ whole genome shotgun (WGS) entry which is preliminary data.</text>
</comment>
<evidence type="ECO:0000256" key="8">
    <source>
        <dbReference type="PIRSR" id="PIRSR600175-1"/>
    </source>
</evidence>
<evidence type="ECO:0000256" key="11">
    <source>
        <dbReference type="SAM" id="Phobius"/>
    </source>
</evidence>
<feature type="transmembrane region" description="Helical" evidence="11">
    <location>
        <begin position="274"/>
        <end position="291"/>
    </location>
</feature>
<keyword evidence="8" id="KW-0479">Metal-binding</keyword>
<evidence type="ECO:0000313" key="13">
    <source>
        <dbReference type="Proteomes" id="UP001187531"/>
    </source>
</evidence>
<gene>
    <name evidence="12" type="ORF">QYM36_001113</name>
</gene>
<feature type="binding site" evidence="8">
    <location>
        <position position="43"/>
    </location>
    <ligand>
        <name>Na(+)</name>
        <dbReference type="ChEBI" id="CHEBI:29101"/>
        <label>1</label>
    </ligand>
</feature>
<evidence type="ECO:0000313" key="12">
    <source>
        <dbReference type="EMBL" id="KAK2724496.1"/>
    </source>
</evidence>
<feature type="binding site" evidence="8">
    <location>
        <position position="309"/>
    </location>
    <ligand>
        <name>Na(+)</name>
        <dbReference type="ChEBI" id="CHEBI:29101"/>
        <label>1</label>
    </ligand>
</feature>
<feature type="disulfide bond" evidence="9">
    <location>
        <begin position="141"/>
        <end position="150"/>
    </location>
</feature>
<feature type="transmembrane region" description="Helical" evidence="11">
    <location>
        <begin position="406"/>
        <end position="431"/>
    </location>
</feature>
<keyword evidence="6 11" id="KW-1133">Transmembrane helix</keyword>
<feature type="transmembrane region" description="Helical" evidence="11">
    <location>
        <begin position="196"/>
        <end position="215"/>
    </location>
</feature>
<keyword evidence="9" id="KW-1015">Disulfide bond</keyword>
<dbReference type="Proteomes" id="UP001187531">
    <property type="component" value="Unassembled WGS sequence"/>
</dbReference>
<feature type="binding site" evidence="8">
    <location>
        <position position="378"/>
    </location>
    <ligand>
        <name>Na(+)</name>
        <dbReference type="ChEBI" id="CHEBI:29101"/>
        <label>1</label>
    </ligand>
</feature>
<feature type="transmembrane region" description="Helical" evidence="11">
    <location>
        <begin position="222"/>
        <end position="242"/>
    </location>
</feature>
<dbReference type="GO" id="GO:0046872">
    <property type="term" value="F:metal ion binding"/>
    <property type="evidence" value="ECO:0007669"/>
    <property type="project" value="UniProtKB-KW"/>
</dbReference>